<organism evidence="6 7">
    <name type="scientific">Ancylobacter oerskovii</name>
    <dbReference type="NCBI Taxonomy" id="459519"/>
    <lineage>
        <taxon>Bacteria</taxon>
        <taxon>Pseudomonadati</taxon>
        <taxon>Pseudomonadota</taxon>
        <taxon>Alphaproteobacteria</taxon>
        <taxon>Hyphomicrobiales</taxon>
        <taxon>Xanthobacteraceae</taxon>
        <taxon>Ancylobacter</taxon>
    </lineage>
</organism>
<name>A0ABW4YX53_9HYPH</name>
<keyword evidence="7" id="KW-1185">Reference proteome</keyword>
<evidence type="ECO:0000256" key="3">
    <source>
        <dbReference type="ARBA" id="ARBA00023163"/>
    </source>
</evidence>
<keyword evidence="1" id="KW-0805">Transcription regulation</keyword>
<dbReference type="Proteomes" id="UP001597299">
    <property type="component" value="Unassembled WGS sequence"/>
</dbReference>
<dbReference type="PROSITE" id="PS01081">
    <property type="entry name" value="HTH_TETR_1"/>
    <property type="match status" value="1"/>
</dbReference>
<evidence type="ECO:0000256" key="4">
    <source>
        <dbReference type="PROSITE-ProRule" id="PRU00335"/>
    </source>
</evidence>
<dbReference type="Pfam" id="PF00440">
    <property type="entry name" value="TetR_N"/>
    <property type="match status" value="1"/>
</dbReference>
<comment type="caution">
    <text evidence="6">The sequence shown here is derived from an EMBL/GenBank/DDBJ whole genome shotgun (WGS) entry which is preliminary data.</text>
</comment>
<feature type="domain" description="HTH tetR-type" evidence="5">
    <location>
        <begin position="18"/>
        <end position="78"/>
    </location>
</feature>
<dbReference type="EMBL" id="JBHUHD010000001">
    <property type="protein sequence ID" value="MFD2140684.1"/>
    <property type="molecule type" value="Genomic_DNA"/>
</dbReference>
<dbReference type="PANTHER" id="PTHR30055:SF234">
    <property type="entry name" value="HTH-TYPE TRANSCRIPTIONAL REGULATOR BETI"/>
    <property type="match status" value="1"/>
</dbReference>
<dbReference type="PANTHER" id="PTHR30055">
    <property type="entry name" value="HTH-TYPE TRANSCRIPTIONAL REGULATOR RUTR"/>
    <property type="match status" value="1"/>
</dbReference>
<reference evidence="7" key="1">
    <citation type="journal article" date="2019" name="Int. J. Syst. Evol. Microbiol.">
        <title>The Global Catalogue of Microorganisms (GCM) 10K type strain sequencing project: providing services to taxonomists for standard genome sequencing and annotation.</title>
        <authorList>
            <consortium name="The Broad Institute Genomics Platform"/>
            <consortium name="The Broad Institute Genome Sequencing Center for Infectious Disease"/>
            <person name="Wu L."/>
            <person name="Ma J."/>
        </authorList>
    </citation>
    <scope>NUCLEOTIDE SEQUENCE [LARGE SCALE GENOMIC DNA]</scope>
    <source>
        <strain evidence="7">CCM 7435</strain>
    </source>
</reference>
<dbReference type="SUPFAM" id="SSF46689">
    <property type="entry name" value="Homeodomain-like"/>
    <property type="match status" value="1"/>
</dbReference>
<dbReference type="InterPro" id="IPR009057">
    <property type="entry name" value="Homeodomain-like_sf"/>
</dbReference>
<dbReference type="Gene3D" id="1.10.357.10">
    <property type="entry name" value="Tetracycline Repressor, domain 2"/>
    <property type="match status" value="1"/>
</dbReference>
<sequence length="208" mass="22098">MSTPGGPSQGRGPEGRGARTRLRIEEAALRLFASRGVAGTSVRDIAEAVGVSEGALYRHFPSKEELARALFLERYADLAQQILKLKQRDMPLSRQLGRVVELGCALFDEEPALFAYLLINQHDHLAHVPDDPERNAVSALAVLLETGGSAPPQPPALAAAMVLGLLVQPAVFALYGRLDGPLMRHAPAISEAMLRALGLAPIEGGDGA</sequence>
<proteinExistence type="predicted"/>
<dbReference type="PRINTS" id="PR00455">
    <property type="entry name" value="HTHTETR"/>
</dbReference>
<dbReference type="InterPro" id="IPR050109">
    <property type="entry name" value="HTH-type_TetR-like_transc_reg"/>
</dbReference>
<evidence type="ECO:0000256" key="1">
    <source>
        <dbReference type="ARBA" id="ARBA00023015"/>
    </source>
</evidence>
<evidence type="ECO:0000313" key="6">
    <source>
        <dbReference type="EMBL" id="MFD2140684.1"/>
    </source>
</evidence>
<feature type="DNA-binding region" description="H-T-H motif" evidence="4">
    <location>
        <begin position="41"/>
        <end position="60"/>
    </location>
</feature>
<gene>
    <name evidence="6" type="ORF">ACFSNC_09760</name>
</gene>
<accession>A0ABW4YX53</accession>
<protein>
    <submittedName>
        <fullName evidence="6">TetR/AcrR family transcriptional regulator</fullName>
    </submittedName>
</protein>
<evidence type="ECO:0000256" key="2">
    <source>
        <dbReference type="ARBA" id="ARBA00023125"/>
    </source>
</evidence>
<dbReference type="RefSeq" id="WP_213350810.1">
    <property type="nucleotide sequence ID" value="NZ_JAHBGB010000002.1"/>
</dbReference>
<keyword evidence="3" id="KW-0804">Transcription</keyword>
<evidence type="ECO:0000259" key="5">
    <source>
        <dbReference type="PROSITE" id="PS50977"/>
    </source>
</evidence>
<keyword evidence="2 4" id="KW-0238">DNA-binding</keyword>
<evidence type="ECO:0000313" key="7">
    <source>
        <dbReference type="Proteomes" id="UP001597299"/>
    </source>
</evidence>
<dbReference type="PROSITE" id="PS50977">
    <property type="entry name" value="HTH_TETR_2"/>
    <property type="match status" value="1"/>
</dbReference>
<dbReference type="InterPro" id="IPR001647">
    <property type="entry name" value="HTH_TetR"/>
</dbReference>
<dbReference type="InterPro" id="IPR023772">
    <property type="entry name" value="DNA-bd_HTH_TetR-type_CS"/>
</dbReference>